<evidence type="ECO:0000313" key="1">
    <source>
        <dbReference type="EMBL" id="EDM87436.1"/>
    </source>
</evidence>
<name>A5ZSM4_9FIRM</name>
<dbReference type="AlphaFoldDB" id="A5ZSM4"/>
<accession>A5ZSM4</accession>
<dbReference type="EMBL" id="AAVO02000007">
    <property type="protein sequence ID" value="EDM87436.1"/>
    <property type="molecule type" value="Genomic_DNA"/>
</dbReference>
<protein>
    <submittedName>
        <fullName evidence="1">Uncharacterized protein</fullName>
    </submittedName>
</protein>
<dbReference type="HOGENOM" id="CLU_3340800_0_0_9"/>
<comment type="caution">
    <text evidence="1">The sequence shown here is derived from an EMBL/GenBank/DDBJ whole genome shotgun (WGS) entry which is preliminary data.</text>
</comment>
<gene>
    <name evidence="1" type="ORF">RUMOBE_02002</name>
</gene>
<dbReference type="Proteomes" id="UP000006002">
    <property type="component" value="Unassembled WGS sequence"/>
</dbReference>
<proteinExistence type="predicted"/>
<sequence length="37" mass="4209">MMETVDRNKIRREPGEGGSLVRVISMEDHSGVSFLKF</sequence>
<evidence type="ECO:0000313" key="2">
    <source>
        <dbReference type="Proteomes" id="UP000006002"/>
    </source>
</evidence>
<organism evidence="1 2">
    <name type="scientific">Blautia obeum ATCC 29174</name>
    <dbReference type="NCBI Taxonomy" id="411459"/>
    <lineage>
        <taxon>Bacteria</taxon>
        <taxon>Bacillati</taxon>
        <taxon>Bacillota</taxon>
        <taxon>Clostridia</taxon>
        <taxon>Lachnospirales</taxon>
        <taxon>Lachnospiraceae</taxon>
        <taxon>Blautia</taxon>
    </lineage>
</organism>
<reference evidence="1 2" key="1">
    <citation type="submission" date="2007-03" db="EMBL/GenBank/DDBJ databases">
        <authorList>
            <person name="Fulton L."/>
            <person name="Clifton S."/>
            <person name="Fulton B."/>
            <person name="Xu J."/>
            <person name="Minx P."/>
            <person name="Pepin K.H."/>
            <person name="Johnson M."/>
            <person name="Thiruvilangam P."/>
            <person name="Bhonagiri V."/>
            <person name="Nash W.E."/>
            <person name="Mardis E.R."/>
            <person name="Wilson R.K."/>
        </authorList>
    </citation>
    <scope>NUCLEOTIDE SEQUENCE [LARGE SCALE GENOMIC DNA]</scope>
    <source>
        <strain evidence="1 2">ATCC 29174</strain>
    </source>
</reference>
<reference evidence="1 2" key="2">
    <citation type="submission" date="2007-04" db="EMBL/GenBank/DDBJ databases">
        <title>Draft genome sequence of Ruminococcus obeum (ATCC 29174).</title>
        <authorList>
            <person name="Sudarsanam P."/>
            <person name="Ley R."/>
            <person name="Guruge J."/>
            <person name="Turnbaugh P.J."/>
            <person name="Mahowald M."/>
            <person name="Liep D."/>
            <person name="Gordon J."/>
        </authorList>
    </citation>
    <scope>NUCLEOTIDE SEQUENCE [LARGE SCALE GENOMIC DNA]</scope>
    <source>
        <strain evidence="1 2">ATCC 29174</strain>
    </source>
</reference>